<reference evidence="1 2" key="1">
    <citation type="submission" date="2019-09" db="EMBL/GenBank/DDBJ databases">
        <authorList>
            <person name="Cremers G."/>
        </authorList>
    </citation>
    <scope>NUCLEOTIDE SEQUENCE [LARGE SCALE GENOMIC DNA]</scope>
    <source>
        <strain evidence="1">4A</strain>
    </source>
</reference>
<keyword evidence="2" id="KW-1185">Reference proteome</keyword>
<sequence>MTSLPVSQALSCCLHPRLGYEHCKTDELEFGKKRLTDFLPSWFDTET</sequence>
<organism evidence="1 2">
    <name type="scientific">Methylacidimicrobium tartarophylax</name>
    <dbReference type="NCBI Taxonomy" id="1041768"/>
    <lineage>
        <taxon>Bacteria</taxon>
        <taxon>Pseudomonadati</taxon>
        <taxon>Verrucomicrobiota</taxon>
        <taxon>Methylacidimicrobium</taxon>
    </lineage>
</organism>
<dbReference type="EMBL" id="CABFVA020000083">
    <property type="protein sequence ID" value="VVM07146.1"/>
    <property type="molecule type" value="Genomic_DNA"/>
</dbReference>
<dbReference type="Proteomes" id="UP000334923">
    <property type="component" value="Unassembled WGS sequence"/>
</dbReference>
<name>A0A5E6MNX1_9BACT</name>
<protein>
    <submittedName>
        <fullName evidence="1">Uncharacterized protein</fullName>
    </submittedName>
</protein>
<accession>A0A5E6MNX1</accession>
<dbReference type="AlphaFoldDB" id="A0A5E6MNX1"/>
<evidence type="ECO:0000313" key="1">
    <source>
        <dbReference type="EMBL" id="VVM07146.1"/>
    </source>
</evidence>
<proteinExistence type="predicted"/>
<evidence type="ECO:0000313" key="2">
    <source>
        <dbReference type="Proteomes" id="UP000334923"/>
    </source>
</evidence>
<gene>
    <name evidence="1" type="ORF">MAMT_01598</name>
</gene>